<sequence>SLSLSLSYQNPKSMPLFQSPPLPMTAPLPLSFPHSGFRPQGPSPRPTRPQWKPLVGSSCFTSRPSPPVSATPTSNQDLLQALLGSDRGEEEAARSHLPAVRSYQNDLARLTLIGAVGFDQALTAAAADGGDAAEEHLSAGLRTMVVETVYPGGPSAHSTISTRLFLPSRGVKEKGRKIRSSLPDDILSGTTSRNILAMTFRQVVLQRLWSLELALFPPGTERDMGNLDSSGEIPTLFTISCSNETVVAALAEAVCSCALETTNRGYLQIVAGMVSSFIPSWFRKPQKAGSSDSSVCIHHLPPNEIVENSRKGLESFISMRGRSSKQKRKVKHHWWAPPAYSNLDKIGGHGFSDWTNEYIPAYRLQIDGEKFTDAKFEGWQKLADNRWEVLLTHFQLVELADILDMYYEDQYTLPDKHLACGLIARVSDGTRSERKFSWKIVSTILLGGCVLISLRIMAHIHWRHLLEPRNSTAIQTSISDTEIDYFQPQTLEAAKLEALCLSVIKRIQDALDRDGDITIDKDIGAWVGELPSCLRKLHTSEFVQDISDSKVAPNSSTGDLQTQIDLSNGDASFGTNKLDIPSATQDIAVYQVVLSKDGKVLGFQPITRAAVNHWAANPLAQALYEGKKLSPGFLEPGLEVSQPREVVLIELLMSVNPDSWFVLARPFQ</sequence>
<feature type="compositionally biased region" description="Polar residues" evidence="1">
    <location>
        <begin position="1"/>
        <end position="12"/>
    </location>
</feature>
<dbReference type="EMBL" id="GDJX01018945">
    <property type="protein sequence ID" value="JAT48991.1"/>
    <property type="molecule type" value="Transcribed_RNA"/>
</dbReference>
<feature type="non-terminal residue" evidence="2">
    <location>
        <position position="1"/>
    </location>
</feature>
<protein>
    <submittedName>
        <fullName evidence="2">Ubiquitin carboxyl-terminal hydrolase 33</fullName>
    </submittedName>
</protein>
<evidence type="ECO:0000313" key="2">
    <source>
        <dbReference type="EMBL" id="JAT48991.1"/>
    </source>
</evidence>
<dbReference type="GO" id="GO:0016787">
    <property type="term" value="F:hydrolase activity"/>
    <property type="evidence" value="ECO:0007669"/>
    <property type="project" value="UniProtKB-KW"/>
</dbReference>
<dbReference type="PANTHER" id="PTHR35694">
    <property type="entry name" value="DENEDDYLASE"/>
    <property type="match status" value="1"/>
</dbReference>
<evidence type="ECO:0000256" key="1">
    <source>
        <dbReference type="SAM" id="MobiDB-lite"/>
    </source>
</evidence>
<keyword evidence="2" id="KW-0378">Hydrolase</keyword>
<gene>
    <name evidence="2" type="primary">USP33_1</name>
    <name evidence="2" type="ORF">g.67174</name>
</gene>
<accession>A0A1D1Y2Y5</accession>
<feature type="region of interest" description="Disordered" evidence="1">
    <location>
        <begin position="1"/>
        <end position="74"/>
    </location>
</feature>
<organism evidence="2">
    <name type="scientific">Anthurium amnicola</name>
    <dbReference type="NCBI Taxonomy" id="1678845"/>
    <lineage>
        <taxon>Eukaryota</taxon>
        <taxon>Viridiplantae</taxon>
        <taxon>Streptophyta</taxon>
        <taxon>Embryophyta</taxon>
        <taxon>Tracheophyta</taxon>
        <taxon>Spermatophyta</taxon>
        <taxon>Magnoliopsida</taxon>
        <taxon>Liliopsida</taxon>
        <taxon>Araceae</taxon>
        <taxon>Pothoideae</taxon>
        <taxon>Potheae</taxon>
        <taxon>Anthurium</taxon>
    </lineage>
</organism>
<reference evidence="2" key="1">
    <citation type="submission" date="2015-07" db="EMBL/GenBank/DDBJ databases">
        <title>Transcriptome Assembly of Anthurium amnicola.</title>
        <authorList>
            <person name="Suzuki J."/>
        </authorList>
    </citation>
    <scope>NUCLEOTIDE SEQUENCE</scope>
</reference>
<name>A0A1D1Y2Y5_9ARAE</name>
<proteinExistence type="predicted"/>
<dbReference type="PANTHER" id="PTHR35694:SF1">
    <property type="entry name" value="DENEDDYLASE"/>
    <property type="match status" value="1"/>
</dbReference>
<dbReference type="AlphaFoldDB" id="A0A1D1Y2Y5"/>